<keyword evidence="2" id="KW-1185">Reference proteome</keyword>
<accession>A0A9P1NWB9</accession>
<evidence type="ECO:0000313" key="2">
    <source>
        <dbReference type="Proteomes" id="UP000032946"/>
    </source>
</evidence>
<dbReference type="AlphaFoldDB" id="A0A9P1NWB9"/>
<proteinExistence type="predicted"/>
<sequence>MENLPVNLDNETLRQIDVLSKKQNLSPSQIAKLAIEFCSLLPPAVWLAGNVVSGAEKVEMANIVARAILESQYHEAIQKIQPQLNKEWLDSLVTEDDILDAAVKLTQDD</sequence>
<evidence type="ECO:0000313" key="1">
    <source>
        <dbReference type="EMBL" id="CDM92373.1"/>
    </source>
</evidence>
<gene>
    <name evidence="1" type="ORF">ARTHRO_10046</name>
</gene>
<protein>
    <submittedName>
        <fullName evidence="1">Uncharacterized protein</fullName>
    </submittedName>
</protein>
<dbReference type="RefSeq" id="WP_006622262.1">
    <property type="nucleotide sequence ID" value="NZ_FO818640.1"/>
</dbReference>
<reference evidence="1 2" key="1">
    <citation type="submission" date="2014-02" db="EMBL/GenBank/DDBJ databases">
        <authorList>
            <person name="Genoscope - CEA"/>
        </authorList>
    </citation>
    <scope>NUCLEOTIDE SEQUENCE [LARGE SCALE GENOMIC DNA]</scope>
    <source>
        <strain evidence="1 2">PCC 8005</strain>
    </source>
</reference>
<dbReference type="EMBL" id="FO818640">
    <property type="protein sequence ID" value="CDM92373.1"/>
    <property type="molecule type" value="Genomic_DNA"/>
</dbReference>
<dbReference type="Proteomes" id="UP000032946">
    <property type="component" value="Chromosome"/>
</dbReference>
<name>A0A9P1NWB9_9CYAN</name>
<organism evidence="1 2">
    <name type="scientific">Limnospira indica PCC 8005</name>
    <dbReference type="NCBI Taxonomy" id="376219"/>
    <lineage>
        <taxon>Bacteria</taxon>
        <taxon>Bacillati</taxon>
        <taxon>Cyanobacteriota</taxon>
        <taxon>Cyanophyceae</taxon>
        <taxon>Oscillatoriophycideae</taxon>
        <taxon>Oscillatoriales</taxon>
        <taxon>Sirenicapillariaceae</taxon>
        <taxon>Limnospira</taxon>
    </lineage>
</organism>